<feature type="transmembrane region" description="Helical" evidence="1">
    <location>
        <begin position="20"/>
        <end position="36"/>
    </location>
</feature>
<keyword evidence="1" id="KW-0472">Membrane</keyword>
<dbReference type="GeneID" id="79718787"/>
<dbReference type="AlphaFoldDB" id="A0A1B8HMC6"/>
<dbReference type="Proteomes" id="UP000092247">
    <property type="component" value="Unassembled WGS sequence"/>
</dbReference>
<keyword evidence="1" id="KW-1133">Transmembrane helix</keyword>
<gene>
    <name evidence="2" type="ORF">AYY17_15050</name>
</gene>
<feature type="transmembrane region" description="Helical" evidence="1">
    <location>
        <begin position="42"/>
        <end position="61"/>
    </location>
</feature>
<organism evidence="2 3">
    <name type="scientific">Morganella psychrotolerans</name>
    <dbReference type="NCBI Taxonomy" id="368603"/>
    <lineage>
        <taxon>Bacteria</taxon>
        <taxon>Pseudomonadati</taxon>
        <taxon>Pseudomonadota</taxon>
        <taxon>Gammaproteobacteria</taxon>
        <taxon>Enterobacterales</taxon>
        <taxon>Morganellaceae</taxon>
        <taxon>Morganella</taxon>
    </lineage>
</organism>
<dbReference type="EMBL" id="LZEX01000003">
    <property type="protein sequence ID" value="OBU10470.1"/>
    <property type="molecule type" value="Genomic_DNA"/>
</dbReference>
<keyword evidence="1" id="KW-0812">Transmembrane</keyword>
<name>A0A1B8HMC6_9GAMM</name>
<accession>A0A1B8HMC6</accession>
<reference evidence="2 3" key="1">
    <citation type="submission" date="2016-06" db="EMBL/GenBank/DDBJ databases">
        <authorList>
            <person name="Kjaerup R.B."/>
            <person name="Dalgaard T.S."/>
            <person name="Juul-Madsen H.R."/>
        </authorList>
    </citation>
    <scope>NUCLEOTIDE SEQUENCE [LARGE SCALE GENOMIC DNA]</scope>
    <source>
        <strain evidence="2 3">GCSL-Mp3</strain>
    </source>
</reference>
<evidence type="ECO:0000256" key="1">
    <source>
        <dbReference type="SAM" id="Phobius"/>
    </source>
</evidence>
<evidence type="ECO:0000313" key="2">
    <source>
        <dbReference type="EMBL" id="OBU10470.1"/>
    </source>
</evidence>
<proteinExistence type="predicted"/>
<evidence type="ECO:0000313" key="3">
    <source>
        <dbReference type="Proteomes" id="UP000092247"/>
    </source>
</evidence>
<comment type="caution">
    <text evidence="2">The sequence shown here is derived from an EMBL/GenBank/DDBJ whole genome shotgun (WGS) entry which is preliminary data.</text>
</comment>
<protein>
    <submittedName>
        <fullName evidence="2">Uncharacterized protein</fullName>
    </submittedName>
</protein>
<sequence>MFRFVPMMILTGRLRLNRLFTLLADGAVSVAFWFSLSVNLTWLAPAGLLALFLLAFAVIGYRSYYLPVKTYQVTRVRIGRDDPFVNLSLMIMHGGEEIEHPLTVKMARGGAYHFYLLSIYMRLADSLTRYARSLKEARS</sequence>
<dbReference type="RefSeq" id="WP_067421604.1">
    <property type="nucleotide sequence ID" value="NZ_LZEX01000003.1"/>
</dbReference>